<keyword evidence="1" id="KW-0808">Transferase</keyword>
<dbReference type="NCBIfam" id="TIGR03552">
    <property type="entry name" value="F420_cofC"/>
    <property type="match status" value="1"/>
</dbReference>
<dbReference type="GO" id="GO:0016779">
    <property type="term" value="F:nucleotidyltransferase activity"/>
    <property type="evidence" value="ECO:0007669"/>
    <property type="project" value="UniProtKB-KW"/>
</dbReference>
<evidence type="ECO:0000313" key="6">
    <source>
        <dbReference type="EMBL" id="GAA4322961.1"/>
    </source>
</evidence>
<dbReference type="SUPFAM" id="SSF53448">
    <property type="entry name" value="Nucleotide-diphospho-sugar transferases"/>
    <property type="match status" value="1"/>
</dbReference>
<sequence>MAPGDFALVPAKGAWAGKSRLAARLSAQARHALNLSQLHATLAAVSAVFGPHGCLVVSPCAEILAAAAQSGVDGLRERGAAGLNGALEQGREALRRRGARMLTIVPVDLPYLDAAELAGVLGGGDAADSVIVPDRALDGTNLLRIPAGLAFPFGYGPGSFGRHVDALLHSGIAPRVHCDTPLSIDLDRPGQLAGLARNRPHASRPAAVPVPDNTVHS</sequence>
<evidence type="ECO:0000313" key="7">
    <source>
        <dbReference type="Proteomes" id="UP001501671"/>
    </source>
</evidence>
<keyword evidence="2 6" id="KW-0548">Nucleotidyltransferase</keyword>
<comment type="caution">
    <text evidence="6">The sequence shown here is derived from an EMBL/GenBank/DDBJ whole genome shotgun (WGS) entry which is preliminary data.</text>
</comment>
<dbReference type="Proteomes" id="UP001501671">
    <property type="component" value="Unassembled WGS sequence"/>
</dbReference>
<dbReference type="InterPro" id="IPR002835">
    <property type="entry name" value="CofC"/>
</dbReference>
<proteinExistence type="predicted"/>
<accession>A0ABP8GEU0</accession>
<keyword evidence="4" id="KW-0342">GTP-binding</keyword>
<evidence type="ECO:0000256" key="4">
    <source>
        <dbReference type="ARBA" id="ARBA00023134"/>
    </source>
</evidence>
<evidence type="ECO:0000256" key="1">
    <source>
        <dbReference type="ARBA" id="ARBA00022679"/>
    </source>
</evidence>
<evidence type="ECO:0000256" key="2">
    <source>
        <dbReference type="ARBA" id="ARBA00022695"/>
    </source>
</evidence>
<organism evidence="6 7">
    <name type="scientific">Pigmentiphaga soli</name>
    <dbReference type="NCBI Taxonomy" id="1007095"/>
    <lineage>
        <taxon>Bacteria</taxon>
        <taxon>Pseudomonadati</taxon>
        <taxon>Pseudomonadota</taxon>
        <taxon>Betaproteobacteria</taxon>
        <taxon>Burkholderiales</taxon>
        <taxon>Alcaligenaceae</taxon>
        <taxon>Pigmentiphaga</taxon>
    </lineage>
</organism>
<evidence type="ECO:0000256" key="5">
    <source>
        <dbReference type="SAM" id="MobiDB-lite"/>
    </source>
</evidence>
<gene>
    <name evidence="6" type="primary">cofC</name>
    <name evidence="6" type="ORF">GCM10023144_03420</name>
</gene>
<evidence type="ECO:0000256" key="3">
    <source>
        <dbReference type="ARBA" id="ARBA00022741"/>
    </source>
</evidence>
<name>A0ABP8GEU0_9BURK</name>
<protein>
    <submittedName>
        <fullName evidence="6">2-phospho-L-lactate guanylyltransferase</fullName>
    </submittedName>
</protein>
<dbReference type="InterPro" id="IPR029044">
    <property type="entry name" value="Nucleotide-diphossugar_trans"/>
</dbReference>
<keyword evidence="3" id="KW-0547">Nucleotide-binding</keyword>
<dbReference type="PANTHER" id="PTHR40392:SF1">
    <property type="entry name" value="2-PHOSPHO-L-LACTATE GUANYLYLTRANSFERASE"/>
    <property type="match status" value="1"/>
</dbReference>
<reference evidence="7" key="1">
    <citation type="journal article" date="2019" name="Int. J. Syst. Evol. Microbiol.">
        <title>The Global Catalogue of Microorganisms (GCM) 10K type strain sequencing project: providing services to taxonomists for standard genome sequencing and annotation.</title>
        <authorList>
            <consortium name="The Broad Institute Genomics Platform"/>
            <consortium name="The Broad Institute Genome Sequencing Center for Infectious Disease"/>
            <person name="Wu L."/>
            <person name="Ma J."/>
        </authorList>
    </citation>
    <scope>NUCLEOTIDE SEQUENCE [LARGE SCALE GENOMIC DNA]</scope>
    <source>
        <strain evidence="7">JCM 17666</strain>
    </source>
</reference>
<feature type="region of interest" description="Disordered" evidence="5">
    <location>
        <begin position="197"/>
        <end position="217"/>
    </location>
</feature>
<dbReference type="EMBL" id="BAABFO010000001">
    <property type="protein sequence ID" value="GAA4322961.1"/>
    <property type="molecule type" value="Genomic_DNA"/>
</dbReference>
<dbReference type="PANTHER" id="PTHR40392">
    <property type="entry name" value="2-PHOSPHO-L-LACTATE GUANYLYLTRANSFERASE"/>
    <property type="match status" value="1"/>
</dbReference>
<keyword evidence="7" id="KW-1185">Reference proteome</keyword>
<dbReference type="Pfam" id="PF01983">
    <property type="entry name" value="CofC"/>
    <property type="match status" value="1"/>
</dbReference>
<dbReference type="RefSeq" id="WP_345245672.1">
    <property type="nucleotide sequence ID" value="NZ_BAABFO010000001.1"/>
</dbReference>
<dbReference type="Gene3D" id="3.90.550.10">
    <property type="entry name" value="Spore Coat Polysaccharide Biosynthesis Protein SpsA, Chain A"/>
    <property type="match status" value="1"/>
</dbReference>